<evidence type="ECO:0000256" key="4">
    <source>
        <dbReference type="ARBA" id="ARBA00023136"/>
    </source>
</evidence>
<dbReference type="STRING" id="617002.SAMN05660653_01173"/>
<evidence type="ECO:0000313" key="8">
    <source>
        <dbReference type="Proteomes" id="UP000198771"/>
    </source>
</evidence>
<sequence length="122" mass="13211">MNTESKNEMAHDRTEWAQQRTLLAKERTFMAWGRTGISAMAAGLAIARFLGSVDSAWIARTLGAVLIVTGGIIFGVGFFSYRKALKKLSAVGVRGAPLWIIGAITFGLMFSSALALLLIFEE</sequence>
<evidence type="ECO:0000256" key="1">
    <source>
        <dbReference type="ARBA" id="ARBA00004127"/>
    </source>
</evidence>
<feature type="transmembrane region" description="Helical" evidence="5">
    <location>
        <begin position="29"/>
        <end position="51"/>
    </location>
</feature>
<keyword evidence="2 5" id="KW-0812">Transmembrane</keyword>
<accession>A0A1G6BWK0</accession>
<dbReference type="Proteomes" id="UP000198771">
    <property type="component" value="Unassembled WGS sequence"/>
</dbReference>
<protein>
    <submittedName>
        <fullName evidence="7">Putative membrane protein</fullName>
    </submittedName>
</protein>
<feature type="transmembrane region" description="Helical" evidence="5">
    <location>
        <begin position="57"/>
        <end position="79"/>
    </location>
</feature>
<keyword evidence="8" id="KW-1185">Reference proteome</keyword>
<dbReference type="OrthoDB" id="582337at2"/>
<dbReference type="InterPro" id="IPR003807">
    <property type="entry name" value="DUF202"/>
</dbReference>
<dbReference type="RefSeq" id="WP_092118545.1">
    <property type="nucleotide sequence ID" value="NZ_FMXO01000006.1"/>
</dbReference>
<feature type="domain" description="DUF202" evidence="6">
    <location>
        <begin position="20"/>
        <end position="86"/>
    </location>
</feature>
<dbReference type="Pfam" id="PF02656">
    <property type="entry name" value="DUF202"/>
    <property type="match status" value="1"/>
</dbReference>
<feature type="transmembrane region" description="Helical" evidence="5">
    <location>
        <begin position="99"/>
        <end position="120"/>
    </location>
</feature>
<proteinExistence type="predicted"/>
<organism evidence="7 8">
    <name type="scientific">Desulfonatronum thiosulfatophilum</name>
    <dbReference type="NCBI Taxonomy" id="617002"/>
    <lineage>
        <taxon>Bacteria</taxon>
        <taxon>Pseudomonadati</taxon>
        <taxon>Thermodesulfobacteriota</taxon>
        <taxon>Desulfovibrionia</taxon>
        <taxon>Desulfovibrionales</taxon>
        <taxon>Desulfonatronaceae</taxon>
        <taxon>Desulfonatronum</taxon>
    </lineage>
</organism>
<gene>
    <name evidence="7" type="ORF">SAMN05660653_01173</name>
</gene>
<evidence type="ECO:0000259" key="6">
    <source>
        <dbReference type="Pfam" id="PF02656"/>
    </source>
</evidence>
<dbReference type="AlphaFoldDB" id="A0A1G6BWK0"/>
<evidence type="ECO:0000256" key="5">
    <source>
        <dbReference type="SAM" id="Phobius"/>
    </source>
</evidence>
<dbReference type="GO" id="GO:0012505">
    <property type="term" value="C:endomembrane system"/>
    <property type="evidence" value="ECO:0007669"/>
    <property type="project" value="UniProtKB-SubCell"/>
</dbReference>
<comment type="subcellular location">
    <subcellularLocation>
        <location evidence="1">Endomembrane system</location>
        <topology evidence="1">Multi-pass membrane protein</topology>
    </subcellularLocation>
</comment>
<evidence type="ECO:0000256" key="3">
    <source>
        <dbReference type="ARBA" id="ARBA00022989"/>
    </source>
</evidence>
<evidence type="ECO:0000256" key="2">
    <source>
        <dbReference type="ARBA" id="ARBA00022692"/>
    </source>
</evidence>
<name>A0A1G6BWK0_9BACT</name>
<dbReference type="EMBL" id="FMXO01000006">
    <property type="protein sequence ID" value="SDB25016.1"/>
    <property type="molecule type" value="Genomic_DNA"/>
</dbReference>
<keyword evidence="3 5" id="KW-1133">Transmembrane helix</keyword>
<reference evidence="7 8" key="1">
    <citation type="submission" date="2016-10" db="EMBL/GenBank/DDBJ databases">
        <authorList>
            <person name="de Groot N.N."/>
        </authorList>
    </citation>
    <scope>NUCLEOTIDE SEQUENCE [LARGE SCALE GENOMIC DNA]</scope>
    <source>
        <strain evidence="7 8">ASO4-2</strain>
    </source>
</reference>
<keyword evidence="4 5" id="KW-0472">Membrane</keyword>
<evidence type="ECO:0000313" key="7">
    <source>
        <dbReference type="EMBL" id="SDB25016.1"/>
    </source>
</evidence>